<organism evidence="1">
    <name type="scientific">Candidatus Tisiphia endosymbiont of Sergentomyia squamirostris</name>
    <dbReference type="NCBI Taxonomy" id="3113639"/>
    <lineage>
        <taxon>Bacteria</taxon>
        <taxon>Pseudomonadati</taxon>
        <taxon>Pseudomonadota</taxon>
        <taxon>Alphaproteobacteria</taxon>
        <taxon>Rickettsiales</taxon>
        <taxon>Rickettsiaceae</taxon>
        <taxon>Rickettsieae</taxon>
        <taxon>Candidatus Tisiphia</taxon>
    </lineage>
</organism>
<accession>A0AAT9G8H8</accession>
<reference evidence="1" key="1">
    <citation type="submission" date="2024-01" db="EMBL/GenBank/DDBJ databases">
        <title>Sequencing the genomes of a sandfly, Sergentomyia squamirostris, and its two endosymbionts.</title>
        <authorList>
            <person name="Itokawa K."/>
            <person name="Sanjoba C."/>
        </authorList>
    </citation>
    <scope>NUCLEOTIDE SEQUENCE</scope>
    <source>
        <strain evidence="1">RiSSQ</strain>
    </source>
</reference>
<proteinExistence type="predicted"/>
<name>A0AAT9G8H8_9RICK</name>
<evidence type="ECO:0000313" key="1">
    <source>
        <dbReference type="EMBL" id="BFD46105.1"/>
    </source>
</evidence>
<gene>
    <name evidence="1" type="ORF">DMENIID0002_07510</name>
</gene>
<dbReference type="AlphaFoldDB" id="A0AAT9G8H8"/>
<sequence>MNFKELLERIKNNTLSSGFLDLKKYDLDDVYDIKDKEVKKLGEALKYSAQVYYVDLANKRNSISNEAFESFAENIKLRKTPLTVECNNKAWNYLFLFIEQINIKKTSNLNLDQKEKDGWFVSMVSAGYSSIVEYLLKHTDETYSFSINEAIAGRTITNYYMDRPDIQKLLFAHG</sequence>
<dbReference type="EMBL" id="AP029170">
    <property type="protein sequence ID" value="BFD46105.1"/>
    <property type="molecule type" value="Genomic_DNA"/>
</dbReference>
<protein>
    <recommendedName>
        <fullName evidence="2">Ankyrin repeat protein</fullName>
    </recommendedName>
</protein>
<evidence type="ECO:0008006" key="2">
    <source>
        <dbReference type="Google" id="ProtNLM"/>
    </source>
</evidence>